<dbReference type="Proteomes" id="UP001139150">
    <property type="component" value="Unassembled WGS sequence"/>
</dbReference>
<organism evidence="2 3">
    <name type="scientific">Halalkalibacter alkaliphilus</name>
    <dbReference type="NCBI Taxonomy" id="2917993"/>
    <lineage>
        <taxon>Bacteria</taxon>
        <taxon>Bacillati</taxon>
        <taxon>Bacillota</taxon>
        <taxon>Bacilli</taxon>
        <taxon>Bacillales</taxon>
        <taxon>Bacillaceae</taxon>
        <taxon>Halalkalibacter</taxon>
    </lineage>
</organism>
<dbReference type="InterPro" id="IPR015943">
    <property type="entry name" value="WD40/YVTN_repeat-like_dom_sf"/>
</dbReference>
<evidence type="ECO:0000256" key="1">
    <source>
        <dbReference type="SAM" id="SignalP"/>
    </source>
</evidence>
<dbReference type="EMBL" id="JAKRYL010000025">
    <property type="protein sequence ID" value="MCL7749236.1"/>
    <property type="molecule type" value="Genomic_DNA"/>
</dbReference>
<sequence>MKVLCMALLLSLLATTGLAYPGQSGKGHITHEIWVTDQAKNQIYVVNGTTHKIEHTLTTDDGVGEHPHMLVFDNAGEYAFVANMKSGTMSVIRGSDKEIIKTIETEPGAHAALPTNKRDKVIVANTPSKSISIIETDVENEEFTLLETVNIEKEYEVLQDKDRFPNPTPVCHFFTADDSHFYVTLGGGGLLVFETETLNLVKAYDKDVVAPHGCGLILSPDETKMYANAGSSTLGELYVFDTETHELLETKDTLGYDAHGVAITPDEQNLWVVNRASNNATIFDLETTEAIDQVSYVGDSPDLMKFSPNGQWAYVTTRGPEPATGTHAIAGDRPGLSIINTRSLKKVKLLEMPEGDIHGIDVRVIDR</sequence>
<feature type="signal peptide" evidence="1">
    <location>
        <begin position="1"/>
        <end position="19"/>
    </location>
</feature>
<dbReference type="PANTHER" id="PTHR47197">
    <property type="entry name" value="PROTEIN NIRF"/>
    <property type="match status" value="1"/>
</dbReference>
<dbReference type="PANTHER" id="PTHR47197:SF3">
    <property type="entry name" value="DIHYDRO-HEME D1 DEHYDROGENASE"/>
    <property type="match status" value="1"/>
</dbReference>
<feature type="chain" id="PRO_5040892971" evidence="1">
    <location>
        <begin position="20"/>
        <end position="367"/>
    </location>
</feature>
<evidence type="ECO:0000313" key="2">
    <source>
        <dbReference type="EMBL" id="MCL7749236.1"/>
    </source>
</evidence>
<dbReference type="InterPro" id="IPR019405">
    <property type="entry name" value="Lactonase_7-beta_prop"/>
</dbReference>
<name>A0A9X2CVZ9_9BACI</name>
<comment type="caution">
    <text evidence="2">The sequence shown here is derived from an EMBL/GenBank/DDBJ whole genome shotgun (WGS) entry which is preliminary data.</text>
</comment>
<dbReference type="Gene3D" id="2.130.10.10">
    <property type="entry name" value="YVTN repeat-like/Quinoprotein amine dehydrogenase"/>
    <property type="match status" value="2"/>
</dbReference>
<dbReference type="InterPro" id="IPR051200">
    <property type="entry name" value="Host-pathogen_enzymatic-act"/>
</dbReference>
<proteinExistence type="predicted"/>
<gene>
    <name evidence="2" type="ORF">MF646_19115</name>
</gene>
<dbReference type="Pfam" id="PF10282">
    <property type="entry name" value="Lactonase"/>
    <property type="match status" value="1"/>
</dbReference>
<dbReference type="AlphaFoldDB" id="A0A9X2CVZ9"/>
<accession>A0A9X2CVZ9</accession>
<protein>
    <submittedName>
        <fullName evidence="2">YncE family protein</fullName>
    </submittedName>
</protein>
<evidence type="ECO:0000313" key="3">
    <source>
        <dbReference type="Proteomes" id="UP001139150"/>
    </source>
</evidence>
<dbReference type="InterPro" id="IPR011045">
    <property type="entry name" value="N2O_reductase_N"/>
</dbReference>
<dbReference type="RefSeq" id="WP_250098105.1">
    <property type="nucleotide sequence ID" value="NZ_JAKRYL010000025.1"/>
</dbReference>
<dbReference type="SUPFAM" id="SSF50974">
    <property type="entry name" value="Nitrous oxide reductase, N-terminal domain"/>
    <property type="match status" value="1"/>
</dbReference>
<reference evidence="2" key="1">
    <citation type="submission" date="2022-02" db="EMBL/GenBank/DDBJ databases">
        <title>Halalkalibacter sp. nov. isolated from Lonar Lake, India.</title>
        <authorList>
            <person name="Joshi A."/>
            <person name="Thite S."/>
            <person name="Lodha T."/>
        </authorList>
    </citation>
    <scope>NUCLEOTIDE SEQUENCE</scope>
    <source>
        <strain evidence="2">MEB205</strain>
    </source>
</reference>
<keyword evidence="1" id="KW-0732">Signal</keyword>
<keyword evidence="3" id="KW-1185">Reference proteome</keyword>